<dbReference type="Proteomes" id="UP000199427">
    <property type="component" value="Unassembled WGS sequence"/>
</dbReference>
<accession>A0A1H9AT39</accession>
<dbReference type="RefSeq" id="WP_091772437.1">
    <property type="nucleotide sequence ID" value="NZ_CAESCL010000046.1"/>
</dbReference>
<dbReference type="AlphaFoldDB" id="A0A1H9AT39"/>
<evidence type="ECO:0000313" key="2">
    <source>
        <dbReference type="Proteomes" id="UP000199427"/>
    </source>
</evidence>
<keyword evidence="2" id="KW-1185">Reference proteome</keyword>
<dbReference type="EMBL" id="FOES01000003">
    <property type="protein sequence ID" value="SEP79088.1"/>
    <property type="molecule type" value="Genomic_DNA"/>
</dbReference>
<evidence type="ECO:0000313" key="1">
    <source>
        <dbReference type="EMBL" id="SEP79088.1"/>
    </source>
</evidence>
<sequence>MKKFIIGSTVLISFIVILPFTGVDSTDETESSQNTEPITFEEGETEKLNAMIVDIHNEIQKFDVVEDMRIGDIKENTSAIILEINVSTTLNRENSSEMILAQEIERTIKDVLIQHDEQLPTIDTYKIFLKDKNGKNLIN</sequence>
<proteinExistence type="predicted"/>
<name>A0A1H9AT39_9BACI</name>
<gene>
    <name evidence="1" type="ORF">SAMN05216362_10323</name>
</gene>
<protein>
    <submittedName>
        <fullName evidence="1">Uncharacterized protein</fullName>
    </submittedName>
</protein>
<organism evidence="1 2">
    <name type="scientific">Piscibacillus halophilus</name>
    <dbReference type="NCBI Taxonomy" id="571933"/>
    <lineage>
        <taxon>Bacteria</taxon>
        <taxon>Bacillati</taxon>
        <taxon>Bacillota</taxon>
        <taxon>Bacilli</taxon>
        <taxon>Bacillales</taxon>
        <taxon>Bacillaceae</taxon>
        <taxon>Piscibacillus</taxon>
    </lineage>
</organism>
<dbReference type="STRING" id="571933.SAMN05216362_10323"/>
<reference evidence="1 2" key="1">
    <citation type="submission" date="2016-10" db="EMBL/GenBank/DDBJ databases">
        <authorList>
            <person name="de Groot N.N."/>
        </authorList>
    </citation>
    <scope>NUCLEOTIDE SEQUENCE [LARGE SCALE GENOMIC DNA]</scope>
    <source>
        <strain evidence="1 2">DSM 21633</strain>
    </source>
</reference>